<dbReference type="Pfam" id="PF00616">
    <property type="entry name" value="RasGAP"/>
    <property type="match status" value="1"/>
</dbReference>
<dbReference type="PROSITE" id="PS50096">
    <property type="entry name" value="IQ"/>
    <property type="match status" value="4"/>
</dbReference>
<protein>
    <recommendedName>
        <fullName evidence="10">Ras GTPase-activating-like protein IQGAP1</fullName>
    </recommendedName>
</protein>
<accession>A0A9D4K591</accession>
<sequence length="1609" mass="182753">MSSQEVFVEVNGHEISADETTAPSADVKEQSPKEPVPNVSDGTSVDLEVGVPEPLVETKKEETHETLPKEQVINDHDDNVDPGVDIPELELETTVADDNDGLRRESVTKDSPPSVAPKPKRPSTSVVHDAPPPYRPHQEHTGHMSAEEMDQQRRQNIAYEYLCHLEESKVWIQACINEELPPTTELEEGLRNGVYLAQLAHFMAPTRVPLKRIYDRDLSRYKARGLHFRHTDNLNQWFKAMEEVGLPRIFYPETTDIYDKKNMPRTIYCLHALSLYLFKLGMAPQIQDLYGKVNFTEEEISAMRQELDKYGIQMPTFSKIGGILANELSQDDAALHAAIIAINEAIEMQVPADIMAALGNPAANMVAVNKGLAENYSRSLYEAKQAKVEKAKNKAWSEEGMGKEFDVYDEMLTQAELQGNLNLVNTSHALSELNTALLKEDPASVLAYLKSSALGIRNVKDENIDQYVIQLQAARLVKKNNNNGEDVALDKDDIQQAVNTANLEADAEYQKSLAVTSVNTSIDTRDVPLLMKTLQHPKSQLPECYEFAGTLYMAEFISMKEEKNEDLNYDEMYGAVKVLSSIAKINRCVDTGSPEETYQALSADTACIPSLDEENSDRYQKALVEAKKAKRGEECELLTHADITDVVEQVNSQVEEEHLRIMAISKINEYIDRGKPEDTLEMLKLPEAKLEHVEDRQAYQYQVLLIRQKKLKAEKQKVDSAELWLDEIQSSVDSANSEAKQGVELSMGVAAINDAVDADDHEALSVALALPGVGAQNVRHDCAHTYLEKLHNLKEKKRQTGTTGSGWMMNRTSSGAKFFFNTHTIDYLWSRTDDVVKDHSLLTKDEIQGVLNEVTDARNREMLFEANEDFIVKVQAIARGYMARKNYRGRLAFLHNQEPSVVKIQAYWKGFRQKKAYKDRLNFLAQNAKFSTKIQAVVRMWLVRKRFKDRLKYFKDHEAEIVKLQAFVRSNKARHDYRALMYEKNPPLAVVQRFVHLLDTSDADYTEELELQRVKQQVISEIKGNQQLEQDLDTMDVKIGLLIKNRITLQDVVMLNRKLAKQREVQHGGNRRSVAPTKGLKVMSKESHDRMEAYQNLFYLLQTNPTYLAKLIFEMPQDRTTKFMESVIYSLFNYGSNVREEYLLAKLFKTALEEEIISKVEKITDIVTGNPLVIKMIVGFNRNQRGQNALKEMLQPLVENVVSDKGLKINTNPIEVYKVWVNQQESETGVTSTLPYDVSIEQALKHPEVCAKLRESTDALQTLTDRFLNAILQSVDKIPYGMRYMAKVLKAALQKKFPESEEKDILKIVGNLLYYRYINPAIVSPDAFDIINVSVDKALTMDQRRNLGSVAKVLQFAAANKGFGGDSAYLSHMNTYIKETHEKFKKYCLMACDVEEPEVKFNIDQYTDVTMIIKPVIYISIQEIVDTHQLLLDHQDRIAPDNHDPLHELLEDLREVPTGHELLGVEVAENENLEEQIHAQLAKTEITLTLVNKFEVPDDDQTDIKTLLILTKRMVIDVIACQSGDSLLQILEKPASEAEFSPMKCNEFSPLKFSEFSPMNCSEFSPMKCILSLEEEFSPMKCSEFSSMKCKEKVSSLPLNFSPMKCKEE</sequence>
<dbReference type="PROSITE" id="PS00509">
    <property type="entry name" value="RAS_GTPASE_ACTIV_1"/>
    <property type="match status" value="1"/>
</dbReference>
<evidence type="ECO:0000256" key="1">
    <source>
        <dbReference type="ARBA" id="ARBA00022553"/>
    </source>
</evidence>
<dbReference type="EMBL" id="JAIWYP010000004">
    <property type="protein sequence ID" value="KAH3833286.1"/>
    <property type="molecule type" value="Genomic_DNA"/>
</dbReference>
<dbReference type="InterPro" id="IPR001936">
    <property type="entry name" value="RasGAP_dom"/>
</dbReference>
<evidence type="ECO:0000256" key="5">
    <source>
        <dbReference type="SAM" id="MobiDB-lite"/>
    </source>
</evidence>
<evidence type="ECO:0000259" key="7">
    <source>
        <dbReference type="PROSITE" id="PS50021"/>
    </source>
</evidence>
<dbReference type="CDD" id="cd05127">
    <property type="entry name" value="RasGAP_IQGAP_like"/>
    <property type="match status" value="1"/>
</dbReference>
<dbReference type="GO" id="GO:0005516">
    <property type="term" value="F:calmodulin binding"/>
    <property type="evidence" value="ECO:0007669"/>
    <property type="project" value="UniProtKB-KW"/>
</dbReference>
<dbReference type="PANTHER" id="PTHR14149:SF14">
    <property type="entry name" value="CALPONIN-HOMOLOGY (CH) DOMAIN-CONTAINING PROTEIN"/>
    <property type="match status" value="1"/>
</dbReference>
<evidence type="ECO:0000259" key="6">
    <source>
        <dbReference type="PROSITE" id="PS50018"/>
    </source>
</evidence>
<keyword evidence="4" id="KW-0175">Coiled coil</keyword>
<feature type="compositionally biased region" description="Basic and acidic residues" evidence="5">
    <location>
        <begin position="136"/>
        <end position="147"/>
    </location>
</feature>
<dbReference type="SMART" id="SM00015">
    <property type="entry name" value="IQ"/>
    <property type="match status" value="4"/>
</dbReference>
<feature type="non-terminal residue" evidence="8">
    <location>
        <position position="1"/>
    </location>
</feature>
<reference evidence="8" key="1">
    <citation type="journal article" date="2019" name="bioRxiv">
        <title>The Genome of the Zebra Mussel, Dreissena polymorpha: A Resource for Invasive Species Research.</title>
        <authorList>
            <person name="McCartney M.A."/>
            <person name="Auch B."/>
            <person name="Kono T."/>
            <person name="Mallez S."/>
            <person name="Zhang Y."/>
            <person name="Obille A."/>
            <person name="Becker A."/>
            <person name="Abrahante J.E."/>
            <person name="Garbe J."/>
            <person name="Badalamenti J.P."/>
            <person name="Herman A."/>
            <person name="Mangelson H."/>
            <person name="Liachko I."/>
            <person name="Sullivan S."/>
            <person name="Sone E.D."/>
            <person name="Koren S."/>
            <person name="Silverstein K.A.T."/>
            <person name="Beckman K.B."/>
            <person name="Gohl D.M."/>
        </authorList>
    </citation>
    <scope>NUCLEOTIDE SEQUENCE</scope>
    <source>
        <strain evidence="8">Duluth1</strain>
        <tissue evidence="8">Whole animal</tissue>
    </source>
</reference>
<feature type="compositionally biased region" description="Acidic residues" evidence="5">
    <location>
        <begin position="87"/>
        <end position="99"/>
    </location>
</feature>
<dbReference type="Gene3D" id="1.20.5.190">
    <property type="match status" value="2"/>
</dbReference>
<organism evidence="8 9">
    <name type="scientific">Dreissena polymorpha</name>
    <name type="common">Zebra mussel</name>
    <name type="synonym">Mytilus polymorpha</name>
    <dbReference type="NCBI Taxonomy" id="45954"/>
    <lineage>
        <taxon>Eukaryota</taxon>
        <taxon>Metazoa</taxon>
        <taxon>Spiralia</taxon>
        <taxon>Lophotrochozoa</taxon>
        <taxon>Mollusca</taxon>
        <taxon>Bivalvia</taxon>
        <taxon>Autobranchia</taxon>
        <taxon>Heteroconchia</taxon>
        <taxon>Euheterodonta</taxon>
        <taxon>Imparidentia</taxon>
        <taxon>Neoheterodontei</taxon>
        <taxon>Myida</taxon>
        <taxon>Dreissenoidea</taxon>
        <taxon>Dreissenidae</taxon>
        <taxon>Dreissena</taxon>
    </lineage>
</organism>
<dbReference type="InterPro" id="IPR036872">
    <property type="entry name" value="CH_dom_sf"/>
</dbReference>
<dbReference type="Gene3D" id="1.10.506.10">
    <property type="entry name" value="GTPase Activation - p120gap, domain 1"/>
    <property type="match status" value="1"/>
</dbReference>
<feature type="domain" description="Calponin-homology (CH)" evidence="7">
    <location>
        <begin position="162"/>
        <end position="277"/>
    </location>
</feature>
<dbReference type="SMART" id="SM00033">
    <property type="entry name" value="CH"/>
    <property type="match status" value="1"/>
</dbReference>
<gene>
    <name evidence="8" type="ORF">DPMN_106592</name>
</gene>
<dbReference type="InterPro" id="IPR000048">
    <property type="entry name" value="IQ_motif_EF-hand-BS"/>
</dbReference>
<dbReference type="PROSITE" id="PS50018">
    <property type="entry name" value="RAS_GTPASE_ACTIV_2"/>
    <property type="match status" value="1"/>
</dbReference>
<feature type="domain" description="Ras-GAP" evidence="6">
    <location>
        <begin position="1139"/>
        <end position="1359"/>
    </location>
</feature>
<dbReference type="GO" id="GO:0051015">
    <property type="term" value="F:actin filament binding"/>
    <property type="evidence" value="ECO:0007669"/>
    <property type="project" value="TreeGrafter"/>
</dbReference>
<dbReference type="Pfam" id="PF00307">
    <property type="entry name" value="CH"/>
    <property type="match status" value="1"/>
</dbReference>
<dbReference type="InterPro" id="IPR008936">
    <property type="entry name" value="Rho_GTPase_activation_prot"/>
</dbReference>
<dbReference type="Pfam" id="PF00612">
    <property type="entry name" value="IQ"/>
    <property type="match status" value="4"/>
</dbReference>
<dbReference type="Gene3D" id="1.10.418.10">
    <property type="entry name" value="Calponin-like domain"/>
    <property type="match status" value="1"/>
</dbReference>
<dbReference type="InterPro" id="IPR001715">
    <property type="entry name" value="CH_dom"/>
</dbReference>
<feature type="compositionally biased region" description="Basic and acidic residues" evidence="5">
    <location>
        <begin position="56"/>
        <end position="79"/>
    </location>
</feature>
<dbReference type="PANTHER" id="PTHR14149">
    <property type="entry name" value="RAS GTPASE-ACTIVATING PROTEIN WITH IQ MOTIF"/>
    <property type="match status" value="1"/>
</dbReference>
<evidence type="ECO:0000256" key="3">
    <source>
        <dbReference type="ARBA" id="ARBA00022860"/>
    </source>
</evidence>
<dbReference type="GO" id="GO:1903479">
    <property type="term" value="P:mitotic actomyosin contractile ring assembly actin filament organization"/>
    <property type="evidence" value="ECO:0007669"/>
    <property type="project" value="TreeGrafter"/>
</dbReference>
<keyword evidence="9" id="KW-1185">Reference proteome</keyword>
<dbReference type="SUPFAM" id="SSF47576">
    <property type="entry name" value="Calponin-homology domain, CH-domain"/>
    <property type="match status" value="1"/>
</dbReference>
<feature type="region of interest" description="Disordered" evidence="5">
    <location>
        <begin position="1"/>
        <end position="147"/>
    </location>
</feature>
<keyword evidence="3" id="KW-0112">Calmodulin-binding</keyword>
<feature type="coiled-coil region" evidence="4">
    <location>
        <begin position="286"/>
        <end position="313"/>
    </location>
</feature>
<evidence type="ECO:0008006" key="10">
    <source>
        <dbReference type="Google" id="ProtNLM"/>
    </source>
</evidence>
<keyword evidence="1" id="KW-0597">Phosphoprotein</keyword>
<dbReference type="PROSITE" id="PS50021">
    <property type="entry name" value="CH"/>
    <property type="match status" value="1"/>
</dbReference>
<dbReference type="FunFam" id="1.10.418.10:FF:000013">
    <property type="entry name" value="IQ motif containing GTPase activating protein 1"/>
    <property type="match status" value="1"/>
</dbReference>
<proteinExistence type="predicted"/>
<comment type="caution">
    <text evidence="8">The sequence shown here is derived from an EMBL/GenBank/DDBJ whole genome shotgun (WGS) entry which is preliminary data.</text>
</comment>
<dbReference type="GO" id="GO:0005096">
    <property type="term" value="F:GTPase activator activity"/>
    <property type="evidence" value="ECO:0007669"/>
    <property type="project" value="TreeGrafter"/>
</dbReference>
<reference evidence="8" key="2">
    <citation type="submission" date="2020-11" db="EMBL/GenBank/DDBJ databases">
        <authorList>
            <person name="McCartney M.A."/>
            <person name="Auch B."/>
            <person name="Kono T."/>
            <person name="Mallez S."/>
            <person name="Becker A."/>
            <person name="Gohl D.M."/>
            <person name="Silverstein K.A.T."/>
            <person name="Koren S."/>
            <person name="Bechman K.B."/>
            <person name="Herman A."/>
            <person name="Abrahante J.E."/>
            <person name="Garbe J."/>
        </authorList>
    </citation>
    <scope>NUCLEOTIDE SEQUENCE</scope>
    <source>
        <strain evidence="8">Duluth1</strain>
        <tissue evidence="8">Whole animal</tissue>
    </source>
</reference>
<dbReference type="SUPFAM" id="SSF48350">
    <property type="entry name" value="GTPase activation domain, GAP"/>
    <property type="match status" value="1"/>
</dbReference>
<evidence type="ECO:0000313" key="8">
    <source>
        <dbReference type="EMBL" id="KAH3833286.1"/>
    </source>
</evidence>
<dbReference type="FunFam" id="1.10.506.10:FF:000004">
    <property type="entry name" value="IQ motif containing GTPase activating protein 1"/>
    <property type="match status" value="1"/>
</dbReference>
<evidence type="ECO:0000256" key="2">
    <source>
        <dbReference type="ARBA" id="ARBA00022737"/>
    </source>
</evidence>
<name>A0A9D4K591_DREPO</name>
<dbReference type="Proteomes" id="UP000828390">
    <property type="component" value="Unassembled WGS sequence"/>
</dbReference>
<evidence type="ECO:0000313" key="9">
    <source>
        <dbReference type="Proteomes" id="UP000828390"/>
    </source>
</evidence>
<evidence type="ECO:0000256" key="4">
    <source>
        <dbReference type="SAM" id="Coils"/>
    </source>
</evidence>
<dbReference type="SMART" id="SM00323">
    <property type="entry name" value="RasGAP"/>
    <property type="match status" value="1"/>
</dbReference>
<dbReference type="InterPro" id="IPR023152">
    <property type="entry name" value="RasGAP_CS"/>
</dbReference>
<dbReference type="GO" id="GO:0005938">
    <property type="term" value="C:cell cortex"/>
    <property type="evidence" value="ECO:0007669"/>
    <property type="project" value="TreeGrafter"/>
</dbReference>
<keyword evidence="2" id="KW-0677">Repeat</keyword>